<keyword evidence="2" id="KW-0238">DNA-binding</keyword>
<organism evidence="2 4">
    <name type="scientific">Catenibacterium mitsuokai</name>
    <dbReference type="NCBI Taxonomy" id="100886"/>
    <lineage>
        <taxon>Bacteria</taxon>
        <taxon>Bacillati</taxon>
        <taxon>Bacillota</taxon>
        <taxon>Erysipelotrichia</taxon>
        <taxon>Erysipelotrichales</taxon>
        <taxon>Coprobacillaceae</taxon>
        <taxon>Catenibacterium</taxon>
    </lineage>
</organism>
<dbReference type="GO" id="GO:0003700">
    <property type="term" value="F:DNA-binding transcription factor activity"/>
    <property type="evidence" value="ECO:0007669"/>
    <property type="project" value="TreeGrafter"/>
</dbReference>
<dbReference type="PANTHER" id="PTHR30146">
    <property type="entry name" value="LACI-RELATED TRANSCRIPTIONAL REPRESSOR"/>
    <property type="match status" value="1"/>
</dbReference>
<dbReference type="CDD" id="cd01544">
    <property type="entry name" value="PBP1_GalR"/>
    <property type="match status" value="1"/>
</dbReference>
<comment type="caution">
    <text evidence="2">The sequence shown here is derived from an EMBL/GenBank/DDBJ whole genome shotgun (WGS) entry which is preliminary data.</text>
</comment>
<dbReference type="Pfam" id="PF00356">
    <property type="entry name" value="LacI"/>
    <property type="match status" value="1"/>
</dbReference>
<dbReference type="CDD" id="cd01392">
    <property type="entry name" value="HTH_LacI"/>
    <property type="match status" value="1"/>
</dbReference>
<protein>
    <submittedName>
        <fullName evidence="2">LacI family DNA-binding transcriptional regulator</fullName>
    </submittedName>
</protein>
<evidence type="ECO:0000313" key="3">
    <source>
        <dbReference type="EMBL" id="MBV3392743.1"/>
    </source>
</evidence>
<evidence type="ECO:0000313" key="2">
    <source>
        <dbReference type="EMBL" id="MBV3382673.1"/>
    </source>
</evidence>
<gene>
    <name evidence="2" type="ORF">KSV97_05435</name>
    <name evidence="3" type="ORF">KSW06_05650</name>
</gene>
<dbReference type="InterPro" id="IPR046335">
    <property type="entry name" value="LacI/GalR-like_sensor"/>
</dbReference>
<sequence length="330" mass="37625">MATIKDVAKAADVSIATVSRVLNEDKTLRVLPETKEKILRVASELNYSLKSKEKKKTFNIGIIQCYTFEQEFRDTYFLSILQGVEKYLRKEKMASTKVRYDDMNMKQVLEGVDGIICIGKFEKKYLDTFSKLSSRIVLLDMDLSPITNVCISLDFDDAMYKVVNYFHSQGHETIGFMGRNEYDEMSLQTISRKKSFIKYCEYLGIKYEIFTTNHEMTGDEGYSVMNRVIEEGKIPSAIFCANDPLAMGAMQALLDAGIKVPEEVSIMGFNDVDACNFTRPTLSTVYAPSSEMGEMGASLLHRMIIEEDISYPRRIQLPCQLVIRNSCREK</sequence>
<evidence type="ECO:0000313" key="5">
    <source>
        <dbReference type="Proteomes" id="UP001197492"/>
    </source>
</evidence>
<dbReference type="EMBL" id="JAHOEL010000027">
    <property type="protein sequence ID" value="MBV3392743.1"/>
    <property type="molecule type" value="Genomic_DNA"/>
</dbReference>
<dbReference type="EMBL" id="JAHOEF010000026">
    <property type="protein sequence ID" value="MBV3382673.1"/>
    <property type="molecule type" value="Genomic_DNA"/>
</dbReference>
<feature type="domain" description="HTH lacI-type" evidence="1">
    <location>
        <begin position="2"/>
        <end position="47"/>
    </location>
</feature>
<dbReference type="PANTHER" id="PTHR30146:SF149">
    <property type="entry name" value="HTH-TYPE TRANSCRIPTIONAL REGULATOR EBGR"/>
    <property type="match status" value="1"/>
</dbReference>
<dbReference type="Proteomes" id="UP001196408">
    <property type="component" value="Unassembled WGS sequence"/>
</dbReference>
<dbReference type="RefSeq" id="WP_217747528.1">
    <property type="nucleotide sequence ID" value="NZ_JAHOEB010000057.1"/>
</dbReference>
<dbReference type="GO" id="GO:0000976">
    <property type="term" value="F:transcription cis-regulatory region binding"/>
    <property type="evidence" value="ECO:0007669"/>
    <property type="project" value="TreeGrafter"/>
</dbReference>
<evidence type="ECO:0000259" key="1">
    <source>
        <dbReference type="PROSITE" id="PS50932"/>
    </source>
</evidence>
<dbReference type="PROSITE" id="PS00356">
    <property type="entry name" value="HTH_LACI_1"/>
    <property type="match status" value="1"/>
</dbReference>
<evidence type="ECO:0000313" key="4">
    <source>
        <dbReference type="Proteomes" id="UP001196408"/>
    </source>
</evidence>
<reference evidence="2 5" key="1">
    <citation type="submission" date="2021-06" db="EMBL/GenBank/DDBJ databases">
        <title>Collection of gut derived symbiotic bacterial strains cultured from healthy donors.</title>
        <authorList>
            <person name="Lin H."/>
            <person name="Littmann E."/>
            <person name="Pamer E.G."/>
        </authorList>
    </citation>
    <scope>NUCLEOTIDE SEQUENCE</scope>
    <source>
        <strain evidence="3 5">MSK.21.70</strain>
        <strain evidence="2">MSK.21.82</strain>
    </source>
</reference>
<dbReference type="Pfam" id="PF13377">
    <property type="entry name" value="Peripla_BP_3"/>
    <property type="match status" value="1"/>
</dbReference>
<dbReference type="InterPro" id="IPR000843">
    <property type="entry name" value="HTH_LacI"/>
</dbReference>
<dbReference type="PROSITE" id="PS50932">
    <property type="entry name" value="HTH_LACI_2"/>
    <property type="match status" value="1"/>
</dbReference>
<dbReference type="Proteomes" id="UP001197492">
    <property type="component" value="Unassembled WGS sequence"/>
</dbReference>
<name>A0AAW4MVE0_9FIRM</name>
<proteinExistence type="predicted"/>
<dbReference type="AlphaFoldDB" id="A0AAW4MVE0"/>
<keyword evidence="5" id="KW-1185">Reference proteome</keyword>
<dbReference type="SMART" id="SM00354">
    <property type="entry name" value="HTH_LACI"/>
    <property type="match status" value="1"/>
</dbReference>
<accession>A0AAW4MVE0</accession>